<evidence type="ECO:0000313" key="2">
    <source>
        <dbReference type="Proteomes" id="UP000583929"/>
    </source>
</evidence>
<organism evidence="1 2">
    <name type="scientific">Cannabis sativa</name>
    <name type="common">Hemp</name>
    <name type="synonym">Marijuana</name>
    <dbReference type="NCBI Taxonomy" id="3483"/>
    <lineage>
        <taxon>Eukaryota</taxon>
        <taxon>Viridiplantae</taxon>
        <taxon>Streptophyta</taxon>
        <taxon>Embryophyta</taxon>
        <taxon>Tracheophyta</taxon>
        <taxon>Spermatophyta</taxon>
        <taxon>Magnoliopsida</taxon>
        <taxon>eudicotyledons</taxon>
        <taxon>Gunneridae</taxon>
        <taxon>Pentapetalae</taxon>
        <taxon>rosids</taxon>
        <taxon>fabids</taxon>
        <taxon>Rosales</taxon>
        <taxon>Cannabaceae</taxon>
        <taxon>Cannabis</taxon>
    </lineage>
</organism>
<dbReference type="Pfam" id="PF10712">
    <property type="entry name" value="NAD-GH"/>
    <property type="match status" value="1"/>
</dbReference>
<proteinExistence type="predicted"/>
<dbReference type="InterPro" id="IPR019651">
    <property type="entry name" value="Glutamate_DH_NAD-spec"/>
</dbReference>
<sequence>METSNVPPPRSKTAIRPSLFSLFHFGENKCSNLAGGILLSISLYPSITIWGLNNLVRNHLHLFLCLSIIKPSSNQTLGAKDSVSWIGHSLTLCWSTNK</sequence>
<protein>
    <submittedName>
        <fullName evidence="1">Uncharacterized protein</fullName>
    </submittedName>
</protein>
<dbReference type="AlphaFoldDB" id="A0A7J6EWV4"/>
<dbReference type="EMBL" id="JAATIQ010000306">
    <property type="protein sequence ID" value="KAF4362913.1"/>
    <property type="molecule type" value="Genomic_DNA"/>
</dbReference>
<reference evidence="1 2" key="1">
    <citation type="journal article" date="2020" name="bioRxiv">
        <title>Sequence and annotation of 42 cannabis genomes reveals extensive copy number variation in cannabinoid synthesis and pathogen resistance genes.</title>
        <authorList>
            <person name="Mckernan K.J."/>
            <person name="Helbert Y."/>
            <person name="Kane L.T."/>
            <person name="Ebling H."/>
            <person name="Zhang L."/>
            <person name="Liu B."/>
            <person name="Eaton Z."/>
            <person name="Mclaughlin S."/>
            <person name="Kingan S."/>
            <person name="Baybayan P."/>
            <person name="Concepcion G."/>
            <person name="Jordan M."/>
            <person name="Riva A."/>
            <person name="Barbazuk W."/>
            <person name="Harkins T."/>
        </authorList>
    </citation>
    <scope>NUCLEOTIDE SEQUENCE [LARGE SCALE GENOMIC DNA]</scope>
    <source>
        <strain evidence="2">cv. Jamaican Lion 4</strain>
        <tissue evidence="1">Leaf</tissue>
    </source>
</reference>
<name>A0A7J6EWV4_CANSA</name>
<dbReference type="Proteomes" id="UP000583929">
    <property type="component" value="Unassembled WGS sequence"/>
</dbReference>
<accession>A0A7J6EWV4</accession>
<evidence type="ECO:0000313" key="1">
    <source>
        <dbReference type="EMBL" id="KAF4362913.1"/>
    </source>
</evidence>
<gene>
    <name evidence="1" type="ORF">G4B88_014250</name>
</gene>
<keyword evidence="2" id="KW-1185">Reference proteome</keyword>
<comment type="caution">
    <text evidence="1">The sequence shown here is derived from an EMBL/GenBank/DDBJ whole genome shotgun (WGS) entry which is preliminary data.</text>
</comment>